<evidence type="ECO:0000313" key="7">
    <source>
        <dbReference type="Proteomes" id="UP000037510"/>
    </source>
</evidence>
<comment type="subcellular location">
    <subcellularLocation>
        <location evidence="1">Membrane</location>
        <topology evidence="1">Multi-pass membrane protein</topology>
    </subcellularLocation>
</comment>
<keyword evidence="7" id="KW-1185">Reference proteome</keyword>
<gene>
    <name evidence="6" type="ORF">OBRU01_25420</name>
</gene>
<feature type="transmembrane region" description="Helical" evidence="5">
    <location>
        <begin position="251"/>
        <end position="270"/>
    </location>
</feature>
<sequence length="303" mass="34108">LNLACHPWHSNLIGTIHSTGMLLSMIRSQANFDILRGGKLYWPDQDLGDLIHHVRDCRVPGSCMLEICGIKNRILSGVVFAYSIYLGECIFACIAIFVPYWKTLIHIINGPSIFFITYIFLIRESPRWEILNGKIEKAKKTLLVMTDMNETNINRQELAEIDEAKLKDKFNIVIYEKQEGLKDVVTSKVIMKRLLVAAICRFTSSFVYYGLMINSVYLPGSKYTNFLLATVMSFPGELVSLYLMNKIGRKMPLMVGYITCGVLCIASGFVPETCFTGALTYTMELFPTSTRGSLLGMGAFASR</sequence>
<proteinExistence type="predicted"/>
<comment type="caution">
    <text evidence="6">The sequence shown here is derived from an EMBL/GenBank/DDBJ whole genome shotgun (WGS) entry which is preliminary data.</text>
</comment>
<protein>
    <submittedName>
        <fullName evidence="6">Solute carrier family 22 member 21</fullName>
    </submittedName>
</protein>
<dbReference type="STRING" id="104452.A0A0L7K4I7"/>
<dbReference type="SUPFAM" id="SSF103473">
    <property type="entry name" value="MFS general substrate transporter"/>
    <property type="match status" value="1"/>
</dbReference>
<feature type="transmembrane region" description="Helical" evidence="5">
    <location>
        <begin position="194"/>
        <end position="211"/>
    </location>
</feature>
<keyword evidence="3 5" id="KW-1133">Transmembrane helix</keyword>
<feature type="transmembrane region" description="Helical" evidence="5">
    <location>
        <begin position="104"/>
        <end position="122"/>
    </location>
</feature>
<keyword evidence="4 5" id="KW-0472">Membrane</keyword>
<dbReference type="AlphaFoldDB" id="A0A0L7K4I7"/>
<dbReference type="InterPro" id="IPR005828">
    <property type="entry name" value="MFS_sugar_transport-like"/>
</dbReference>
<dbReference type="EMBL" id="JTDY01010425">
    <property type="protein sequence ID" value="KOB58208.1"/>
    <property type="molecule type" value="Genomic_DNA"/>
</dbReference>
<keyword evidence="2 5" id="KW-0812">Transmembrane</keyword>
<dbReference type="Pfam" id="PF00083">
    <property type="entry name" value="Sugar_tr"/>
    <property type="match status" value="1"/>
</dbReference>
<dbReference type="Gene3D" id="1.20.1250.20">
    <property type="entry name" value="MFS general substrate transporter like domains"/>
    <property type="match status" value="1"/>
</dbReference>
<dbReference type="GO" id="GO:0016020">
    <property type="term" value="C:membrane"/>
    <property type="evidence" value="ECO:0007669"/>
    <property type="project" value="UniProtKB-SubCell"/>
</dbReference>
<organism evidence="6 7">
    <name type="scientific">Operophtera brumata</name>
    <name type="common">Winter moth</name>
    <name type="synonym">Phalaena brumata</name>
    <dbReference type="NCBI Taxonomy" id="104452"/>
    <lineage>
        <taxon>Eukaryota</taxon>
        <taxon>Metazoa</taxon>
        <taxon>Ecdysozoa</taxon>
        <taxon>Arthropoda</taxon>
        <taxon>Hexapoda</taxon>
        <taxon>Insecta</taxon>
        <taxon>Pterygota</taxon>
        <taxon>Neoptera</taxon>
        <taxon>Endopterygota</taxon>
        <taxon>Lepidoptera</taxon>
        <taxon>Glossata</taxon>
        <taxon>Ditrysia</taxon>
        <taxon>Geometroidea</taxon>
        <taxon>Geometridae</taxon>
        <taxon>Larentiinae</taxon>
        <taxon>Operophtera</taxon>
    </lineage>
</organism>
<evidence type="ECO:0000313" key="6">
    <source>
        <dbReference type="EMBL" id="KOB58208.1"/>
    </source>
</evidence>
<evidence type="ECO:0000256" key="5">
    <source>
        <dbReference type="SAM" id="Phobius"/>
    </source>
</evidence>
<feature type="non-terminal residue" evidence="6">
    <location>
        <position position="1"/>
    </location>
</feature>
<feature type="non-terminal residue" evidence="6">
    <location>
        <position position="303"/>
    </location>
</feature>
<feature type="transmembrane region" description="Helical" evidence="5">
    <location>
        <begin position="74"/>
        <end position="98"/>
    </location>
</feature>
<reference evidence="6 7" key="1">
    <citation type="journal article" date="2015" name="Genome Biol. Evol.">
        <title>The genome of winter moth (Operophtera brumata) provides a genomic perspective on sexual dimorphism and phenology.</title>
        <authorList>
            <person name="Derks M.F."/>
            <person name="Smit S."/>
            <person name="Salis L."/>
            <person name="Schijlen E."/>
            <person name="Bossers A."/>
            <person name="Mateman C."/>
            <person name="Pijl A.S."/>
            <person name="de Ridder D."/>
            <person name="Groenen M.A."/>
            <person name="Visser M.E."/>
            <person name="Megens H.J."/>
        </authorList>
    </citation>
    <scope>NUCLEOTIDE SEQUENCE [LARGE SCALE GENOMIC DNA]</scope>
    <source>
        <strain evidence="6">WM2013NL</strain>
        <tissue evidence="6">Head and thorax</tissue>
    </source>
</reference>
<evidence type="ECO:0000256" key="1">
    <source>
        <dbReference type="ARBA" id="ARBA00004141"/>
    </source>
</evidence>
<name>A0A0L7K4I7_OPEBR</name>
<dbReference type="PANTHER" id="PTHR24064">
    <property type="entry name" value="SOLUTE CARRIER FAMILY 22 MEMBER"/>
    <property type="match status" value="1"/>
</dbReference>
<dbReference type="Proteomes" id="UP000037510">
    <property type="component" value="Unassembled WGS sequence"/>
</dbReference>
<evidence type="ECO:0000256" key="4">
    <source>
        <dbReference type="ARBA" id="ARBA00023136"/>
    </source>
</evidence>
<dbReference type="InterPro" id="IPR036259">
    <property type="entry name" value="MFS_trans_sf"/>
</dbReference>
<evidence type="ECO:0000256" key="3">
    <source>
        <dbReference type="ARBA" id="ARBA00022989"/>
    </source>
</evidence>
<dbReference type="GO" id="GO:0022857">
    <property type="term" value="F:transmembrane transporter activity"/>
    <property type="evidence" value="ECO:0007669"/>
    <property type="project" value="InterPro"/>
</dbReference>
<accession>A0A0L7K4I7</accession>
<evidence type="ECO:0000256" key="2">
    <source>
        <dbReference type="ARBA" id="ARBA00022692"/>
    </source>
</evidence>
<feature type="transmembrane region" description="Helical" evidence="5">
    <location>
        <begin position="223"/>
        <end position="244"/>
    </location>
</feature>